<reference evidence="1 2" key="1">
    <citation type="submission" date="2018-06" db="EMBL/GenBank/DDBJ databases">
        <title>Extensive metabolic versatility and redundancy in microbially diverse, dynamic hydrothermal sediments.</title>
        <authorList>
            <person name="Dombrowski N."/>
            <person name="Teske A."/>
            <person name="Baker B.J."/>
        </authorList>
    </citation>
    <scope>NUCLEOTIDE SEQUENCE [LARGE SCALE GENOMIC DNA]</scope>
    <source>
        <strain evidence="1">B7_G13</strain>
    </source>
</reference>
<accession>A0A662D1U7</accession>
<dbReference type="AlphaFoldDB" id="A0A662D1U7"/>
<name>A0A662D1U7_UNCAE</name>
<dbReference type="EMBL" id="QMPY01000054">
    <property type="protein sequence ID" value="RLE07973.1"/>
    <property type="molecule type" value="Genomic_DNA"/>
</dbReference>
<evidence type="ECO:0000313" key="2">
    <source>
        <dbReference type="Proteomes" id="UP000277457"/>
    </source>
</evidence>
<proteinExistence type="predicted"/>
<evidence type="ECO:0000313" key="1">
    <source>
        <dbReference type="EMBL" id="RLE07973.1"/>
    </source>
</evidence>
<organism evidence="1 2">
    <name type="scientific">Aerophobetes bacterium</name>
    <dbReference type="NCBI Taxonomy" id="2030807"/>
    <lineage>
        <taxon>Bacteria</taxon>
        <taxon>Candidatus Aerophobota</taxon>
    </lineage>
</organism>
<sequence length="71" mass="8096">MELVTPAGVPCFERALISLGHSKAITLPKVFLKKINIDLSKRDSVYVFPVWSEEIGKWLLLIAIDKEDWEP</sequence>
<gene>
    <name evidence="1" type="ORF">DRZ78_02005</name>
</gene>
<protein>
    <submittedName>
        <fullName evidence="1">Uncharacterized protein</fullName>
    </submittedName>
</protein>
<dbReference type="Proteomes" id="UP000277457">
    <property type="component" value="Unassembled WGS sequence"/>
</dbReference>
<comment type="caution">
    <text evidence="1">The sequence shown here is derived from an EMBL/GenBank/DDBJ whole genome shotgun (WGS) entry which is preliminary data.</text>
</comment>